<reference evidence="1 2" key="1">
    <citation type="journal article" date="2022" name="Genome Biol. Evol.">
        <title>The Spruce Budworm Genome: Reconstructing the Evolutionary History of Antifreeze Proteins.</title>
        <authorList>
            <person name="Beliveau C."/>
            <person name="Gagne P."/>
            <person name="Picq S."/>
            <person name="Vernygora O."/>
            <person name="Keeling C.I."/>
            <person name="Pinkney K."/>
            <person name="Doucet D."/>
            <person name="Wen F."/>
            <person name="Johnston J.S."/>
            <person name="Maaroufi H."/>
            <person name="Boyle B."/>
            <person name="Laroche J."/>
            <person name="Dewar K."/>
            <person name="Juretic N."/>
            <person name="Blackburn G."/>
            <person name="Nisole A."/>
            <person name="Brunet B."/>
            <person name="Brandao M."/>
            <person name="Lumley L."/>
            <person name="Duan J."/>
            <person name="Quan G."/>
            <person name="Lucarotti C.J."/>
            <person name="Roe A.D."/>
            <person name="Sperling F.A.H."/>
            <person name="Levesque R.C."/>
            <person name="Cusson M."/>
        </authorList>
    </citation>
    <scope>NUCLEOTIDE SEQUENCE [LARGE SCALE GENOMIC DNA]</scope>
    <source>
        <strain evidence="1">Glfc:IPQL:Cfum</strain>
    </source>
</reference>
<comment type="caution">
    <text evidence="1">The sequence shown here is derived from an EMBL/GenBank/DDBJ whole genome shotgun (WGS) entry which is preliminary data.</text>
</comment>
<evidence type="ECO:0000313" key="1">
    <source>
        <dbReference type="EMBL" id="KAI8427288.1"/>
    </source>
</evidence>
<organism evidence="1 2">
    <name type="scientific">Choristoneura fumiferana</name>
    <name type="common">Spruce budworm moth</name>
    <name type="synonym">Archips fumiferana</name>
    <dbReference type="NCBI Taxonomy" id="7141"/>
    <lineage>
        <taxon>Eukaryota</taxon>
        <taxon>Metazoa</taxon>
        <taxon>Ecdysozoa</taxon>
        <taxon>Arthropoda</taxon>
        <taxon>Hexapoda</taxon>
        <taxon>Insecta</taxon>
        <taxon>Pterygota</taxon>
        <taxon>Neoptera</taxon>
        <taxon>Endopterygota</taxon>
        <taxon>Lepidoptera</taxon>
        <taxon>Glossata</taxon>
        <taxon>Ditrysia</taxon>
        <taxon>Tortricoidea</taxon>
        <taxon>Tortricidae</taxon>
        <taxon>Tortricinae</taxon>
        <taxon>Choristoneura</taxon>
    </lineage>
</organism>
<evidence type="ECO:0000313" key="2">
    <source>
        <dbReference type="Proteomes" id="UP001064048"/>
    </source>
</evidence>
<gene>
    <name evidence="1" type="ORF">MSG28_001875</name>
</gene>
<sequence length="193" mass="21086">MGYLKCQEFHRLSYSPRRNTTVQALLRINKQDCGSNPGGPCTSSLAGVERVISGARAGIAAGIINAMSPLARSLLALTVVTLLHGACADSQDQSDRHCTTVSRGKKEGVKKVLDTFYIPAGQRTATIDLPTVCIDNINLDEIVRVCDDVPATVRVRNWPNDRHWPLHTSVLIIRNGDYEHHVATVDVTLMCPN</sequence>
<name>A0ACC0JTC1_CHOFU</name>
<dbReference type="EMBL" id="CM046103">
    <property type="protein sequence ID" value="KAI8427288.1"/>
    <property type="molecule type" value="Genomic_DNA"/>
</dbReference>
<proteinExistence type="predicted"/>
<keyword evidence="2" id="KW-1185">Reference proteome</keyword>
<dbReference type="Proteomes" id="UP001064048">
    <property type="component" value="Chromosome 3"/>
</dbReference>
<protein>
    <submittedName>
        <fullName evidence="1">Uncharacterized protein</fullName>
    </submittedName>
</protein>
<accession>A0ACC0JTC1</accession>